<organism evidence="2 3">
    <name type="scientific">Trebonia kvetii</name>
    <dbReference type="NCBI Taxonomy" id="2480626"/>
    <lineage>
        <taxon>Bacteria</taxon>
        <taxon>Bacillati</taxon>
        <taxon>Actinomycetota</taxon>
        <taxon>Actinomycetes</taxon>
        <taxon>Streptosporangiales</taxon>
        <taxon>Treboniaceae</taxon>
        <taxon>Trebonia</taxon>
    </lineage>
</organism>
<dbReference type="OrthoDB" id="4948328at2"/>
<evidence type="ECO:0000256" key="1">
    <source>
        <dbReference type="SAM" id="Phobius"/>
    </source>
</evidence>
<keyword evidence="1" id="KW-0812">Transmembrane</keyword>
<keyword evidence="3" id="KW-1185">Reference proteome</keyword>
<feature type="transmembrane region" description="Helical" evidence="1">
    <location>
        <begin position="63"/>
        <end position="84"/>
    </location>
</feature>
<proteinExistence type="predicted"/>
<dbReference type="AlphaFoldDB" id="A0A6P2C6F4"/>
<name>A0A6P2C6F4_9ACTN</name>
<feature type="transmembrane region" description="Helical" evidence="1">
    <location>
        <begin position="30"/>
        <end position="51"/>
    </location>
</feature>
<evidence type="ECO:0000313" key="2">
    <source>
        <dbReference type="EMBL" id="TVZ07022.1"/>
    </source>
</evidence>
<dbReference type="RefSeq" id="WP_145851777.1">
    <property type="nucleotide sequence ID" value="NZ_RPFW01000001.1"/>
</dbReference>
<dbReference type="EMBL" id="RPFW01000001">
    <property type="protein sequence ID" value="TVZ07022.1"/>
    <property type="molecule type" value="Genomic_DNA"/>
</dbReference>
<keyword evidence="1" id="KW-1133">Transmembrane helix</keyword>
<feature type="transmembrane region" description="Helical" evidence="1">
    <location>
        <begin position="90"/>
        <end position="108"/>
    </location>
</feature>
<comment type="caution">
    <text evidence="2">The sequence shown here is derived from an EMBL/GenBank/DDBJ whole genome shotgun (WGS) entry which is preliminary data.</text>
</comment>
<evidence type="ECO:0000313" key="3">
    <source>
        <dbReference type="Proteomes" id="UP000460272"/>
    </source>
</evidence>
<dbReference type="Proteomes" id="UP000460272">
    <property type="component" value="Unassembled WGS sequence"/>
</dbReference>
<feature type="transmembrane region" description="Helical" evidence="1">
    <location>
        <begin position="120"/>
        <end position="140"/>
    </location>
</feature>
<keyword evidence="1" id="KW-0472">Membrane</keyword>
<reference evidence="2 3" key="1">
    <citation type="submission" date="2018-11" db="EMBL/GenBank/DDBJ databases">
        <title>Trebonia kvetii gen.nov., sp.nov., a novel acidophilic actinobacterium, and proposal of the new actinobacterial family Treboniaceae fam. nov.</title>
        <authorList>
            <person name="Rapoport D."/>
            <person name="Sagova-Mareckova M."/>
            <person name="Sedlacek I."/>
            <person name="Provaznik J."/>
            <person name="Kralova S."/>
            <person name="Pavlinic D."/>
            <person name="Benes V."/>
            <person name="Kopecky J."/>
        </authorList>
    </citation>
    <scope>NUCLEOTIDE SEQUENCE [LARGE SCALE GENOMIC DNA]</scope>
    <source>
        <strain evidence="2 3">15Tr583</strain>
    </source>
</reference>
<accession>A0A6P2C6F4</accession>
<gene>
    <name evidence="2" type="ORF">EAS64_06775</name>
</gene>
<protein>
    <submittedName>
        <fullName evidence="2">Uncharacterized protein</fullName>
    </submittedName>
</protein>
<sequence>MPGSSPGGDGDAPGESAADAFAGSWVIVRWVGPAFIACSVVLVPWTVYLGLSLPSRQLSPHYNIAWVGFDVLLIAALGGTGYFAVRGSRYLAITAAAASALLIVDAWFDIMTSPRRQILGAIILAAFVELPLAGVCAWLSHHTEHLAERGITPLFAGRKRG</sequence>